<comment type="caution">
    <text evidence="1">The sequence shown here is derived from an EMBL/GenBank/DDBJ whole genome shotgun (WGS) entry which is preliminary data.</text>
</comment>
<reference evidence="1 2" key="1">
    <citation type="submission" date="2024-04" db="EMBL/GenBank/DDBJ databases">
        <authorList>
            <person name="Rising A."/>
            <person name="Reimegard J."/>
            <person name="Sonavane S."/>
            <person name="Akerstrom W."/>
            <person name="Nylinder S."/>
            <person name="Hedman E."/>
            <person name="Kallberg Y."/>
        </authorList>
    </citation>
    <scope>NUCLEOTIDE SEQUENCE [LARGE SCALE GENOMIC DNA]</scope>
</reference>
<organism evidence="1 2">
    <name type="scientific">Larinioides sclopetarius</name>
    <dbReference type="NCBI Taxonomy" id="280406"/>
    <lineage>
        <taxon>Eukaryota</taxon>
        <taxon>Metazoa</taxon>
        <taxon>Ecdysozoa</taxon>
        <taxon>Arthropoda</taxon>
        <taxon>Chelicerata</taxon>
        <taxon>Arachnida</taxon>
        <taxon>Araneae</taxon>
        <taxon>Araneomorphae</taxon>
        <taxon>Entelegynae</taxon>
        <taxon>Araneoidea</taxon>
        <taxon>Araneidae</taxon>
        <taxon>Larinioides</taxon>
    </lineage>
</organism>
<evidence type="ECO:0000313" key="2">
    <source>
        <dbReference type="Proteomes" id="UP001497382"/>
    </source>
</evidence>
<accession>A0AAV2AW37</accession>
<proteinExistence type="predicted"/>
<dbReference type="EMBL" id="CAXIEN010000222">
    <property type="protein sequence ID" value="CAL1287855.1"/>
    <property type="molecule type" value="Genomic_DNA"/>
</dbReference>
<feature type="non-terminal residue" evidence="1">
    <location>
        <position position="96"/>
    </location>
</feature>
<dbReference type="Proteomes" id="UP001497382">
    <property type="component" value="Unassembled WGS sequence"/>
</dbReference>
<dbReference type="AlphaFoldDB" id="A0AAV2AW37"/>
<evidence type="ECO:0000313" key="1">
    <source>
        <dbReference type="EMBL" id="CAL1287855.1"/>
    </source>
</evidence>
<sequence>MPRKEQLSKHKQYFLIVQRIFGFQKCIAVPVITLCKSGEVFHHIFSNTSHEKGILKRLKEIDNSFLICSMHSKEFWELIINLYAKTMLYNKLKIFL</sequence>
<gene>
    <name evidence="1" type="ORF">LARSCL_LOCUS15052</name>
</gene>
<name>A0AAV2AW37_9ARAC</name>
<protein>
    <submittedName>
        <fullName evidence="1">Uncharacterized protein</fullName>
    </submittedName>
</protein>
<keyword evidence="2" id="KW-1185">Reference proteome</keyword>